<keyword evidence="2" id="KW-0479">Metal-binding</keyword>
<dbReference type="GO" id="GO:0046872">
    <property type="term" value="F:metal ion binding"/>
    <property type="evidence" value="ECO:0007669"/>
    <property type="project" value="UniProtKB-KW"/>
</dbReference>
<comment type="caution">
    <text evidence="4">The sequence shown here is derived from an EMBL/GenBank/DDBJ whole genome shotgun (WGS) entry which is preliminary data.</text>
</comment>
<evidence type="ECO:0000313" key="4">
    <source>
        <dbReference type="EMBL" id="TCS68443.1"/>
    </source>
</evidence>
<reference evidence="4 5" key="2">
    <citation type="submission" date="2019-03" db="EMBL/GenBank/DDBJ databases">
        <title>Genomic Encyclopedia of Type Strains, Phase IV (KMG-IV): sequencing the most valuable type-strain genomes for metagenomic binning, comparative biology and taxonomic classification.</title>
        <authorList>
            <person name="Goeker M."/>
        </authorList>
    </citation>
    <scope>NUCLEOTIDE SEQUENCE [LARGE SCALE GENOMIC DNA]</scope>
    <source>
        <strain evidence="4 5">DSM 103426</strain>
    </source>
</reference>
<dbReference type="CDD" id="cd03413">
    <property type="entry name" value="CbiK_C"/>
    <property type="match status" value="1"/>
</dbReference>
<dbReference type="AlphaFoldDB" id="A0A4R3JRD1"/>
<evidence type="ECO:0000313" key="5">
    <source>
        <dbReference type="Proteomes" id="UP000294613"/>
    </source>
</evidence>
<protein>
    <submittedName>
        <fullName evidence="4">Sirohydrochlorin cobaltochelatase</fullName>
    </submittedName>
</protein>
<keyword evidence="6" id="KW-1185">Reference proteome</keyword>
<reference evidence="3 6" key="1">
    <citation type="journal article" date="2018" name="Int. J. Syst. Evol. Microbiol.">
        <title>Draft Genome Sequence of Faecalimonas umbilicata JCM 30896T, an Acetate-Producing Bacterium Isolated from Human Feces.</title>
        <authorList>
            <person name="Sakamoto M."/>
            <person name="Ikeyama N."/>
            <person name="Yuki M."/>
            <person name="Ohkuma M."/>
        </authorList>
    </citation>
    <scope>NUCLEOTIDE SEQUENCE [LARGE SCALE GENOMIC DNA]</scope>
    <source>
        <strain evidence="3 6">EGH7</strain>
    </source>
</reference>
<dbReference type="SUPFAM" id="SSF53800">
    <property type="entry name" value="Chelatase"/>
    <property type="match status" value="1"/>
</dbReference>
<dbReference type="GO" id="GO:0016852">
    <property type="term" value="F:sirohydrochlorin cobaltochelatase activity"/>
    <property type="evidence" value="ECO:0007669"/>
    <property type="project" value="InterPro"/>
</dbReference>
<dbReference type="Gene3D" id="3.40.50.1400">
    <property type="match status" value="2"/>
</dbReference>
<name>A0A4R3JRD1_9FIRM</name>
<dbReference type="Pfam" id="PF06180">
    <property type="entry name" value="CbiK"/>
    <property type="match status" value="1"/>
</dbReference>
<dbReference type="PIRSF" id="PIRSF033579">
    <property type="entry name" value="Anaer_Co_chel"/>
    <property type="match status" value="1"/>
</dbReference>
<dbReference type="Proteomes" id="UP000702954">
    <property type="component" value="Unassembled WGS sequence"/>
</dbReference>
<evidence type="ECO:0000256" key="2">
    <source>
        <dbReference type="PIRSR" id="PIRSR033579-3"/>
    </source>
</evidence>
<organism evidence="4 5">
    <name type="scientific">Faecalimonas umbilicata</name>
    <dbReference type="NCBI Taxonomy" id="1912855"/>
    <lineage>
        <taxon>Bacteria</taxon>
        <taxon>Bacillati</taxon>
        <taxon>Bacillota</taxon>
        <taxon>Clostridia</taxon>
        <taxon>Lachnospirales</taxon>
        <taxon>Lachnospiraceae</taxon>
        <taxon>Faecalimonas</taxon>
    </lineage>
</organism>
<sequence length="264" mass="29514">MNFIEKKAILVVSFGTSHENTRAVTIDAIESEIASAFPDFAIYRAWTSGMIIRKILKRDHVKIFTVSEAMEQMRADGITDVIIQPTHVINGIENDLMKEHALSFRDAFRSIRFGTPLLTSEADNRAVIAAVTETFSSLSPKDALVLMGHGTTHYSNAIYAALDYQFKEMGYPNIFVGTVEAYPDMDTLLRLVDQTHPEQIYLAPFMIVAGDHAVNDMAGEDEESWQSQFQSLGYPVTCILKGLGEYEAIRKIFLQHIEDALAEA</sequence>
<feature type="binding site" evidence="2">
    <location>
        <position position="212"/>
    </location>
    <ligand>
        <name>Co(2+)</name>
        <dbReference type="ChEBI" id="CHEBI:48828"/>
    </ligand>
</feature>
<proteinExistence type="predicted"/>
<dbReference type="InterPro" id="IPR010388">
    <property type="entry name" value="Anaerobic_Co-chelatase"/>
</dbReference>
<feature type="binding site" evidence="2">
    <location>
        <position position="180"/>
    </location>
    <ligand>
        <name>Co(2+)</name>
        <dbReference type="ChEBI" id="CHEBI:48828"/>
    </ligand>
</feature>
<evidence type="ECO:0000256" key="1">
    <source>
        <dbReference type="PIRSR" id="PIRSR033579-1"/>
    </source>
</evidence>
<keyword evidence="2" id="KW-0170">Cobalt</keyword>
<gene>
    <name evidence="3" type="primary">cbiK</name>
    <name evidence="4" type="ORF">EDD74_10818</name>
    <name evidence="3" type="ORF">FAEUMB_10550</name>
</gene>
<feature type="binding site" evidence="2">
    <location>
        <position position="149"/>
    </location>
    <ligand>
        <name>Co(2+)</name>
        <dbReference type="ChEBI" id="CHEBI:48828"/>
    </ligand>
</feature>
<dbReference type="GO" id="GO:0019251">
    <property type="term" value="P:anaerobic cobalamin biosynthetic process"/>
    <property type="evidence" value="ECO:0007669"/>
    <property type="project" value="InterPro"/>
</dbReference>
<dbReference type="Proteomes" id="UP000294613">
    <property type="component" value="Unassembled WGS sequence"/>
</dbReference>
<evidence type="ECO:0000313" key="3">
    <source>
        <dbReference type="EMBL" id="GBU04514.1"/>
    </source>
</evidence>
<dbReference type="EMBL" id="BHEO01000002">
    <property type="protein sequence ID" value="GBU04514.1"/>
    <property type="molecule type" value="Genomic_DNA"/>
</dbReference>
<evidence type="ECO:0000313" key="6">
    <source>
        <dbReference type="Proteomes" id="UP000702954"/>
    </source>
</evidence>
<feature type="active site" description="Proton acceptor" evidence="1">
    <location>
        <position position="149"/>
    </location>
</feature>
<dbReference type="EMBL" id="SLZV01000008">
    <property type="protein sequence ID" value="TCS68443.1"/>
    <property type="molecule type" value="Genomic_DNA"/>
</dbReference>
<dbReference type="RefSeq" id="WP_116441365.1">
    <property type="nucleotide sequence ID" value="NZ_BHEO01000002.1"/>
</dbReference>
<accession>A0A4R3JRD1</accession>